<gene>
    <name evidence="1" type="ORF">Solumvirus2_67</name>
</gene>
<name>A0A3G5AGM8_9VIRU</name>
<dbReference type="EMBL" id="MK072499">
    <property type="protein sequence ID" value="AYV86260.1"/>
    <property type="molecule type" value="Genomic_DNA"/>
</dbReference>
<organism evidence="1">
    <name type="scientific">Solumvirus sp</name>
    <dbReference type="NCBI Taxonomy" id="2487773"/>
    <lineage>
        <taxon>Viruses</taxon>
        <taxon>Pithoviruses</taxon>
    </lineage>
</organism>
<proteinExistence type="predicted"/>
<reference evidence="1" key="1">
    <citation type="submission" date="2018-10" db="EMBL/GenBank/DDBJ databases">
        <title>Hidden diversity of soil giant viruses.</title>
        <authorList>
            <person name="Schulz F."/>
            <person name="Alteio L."/>
            <person name="Goudeau D."/>
            <person name="Ryan E.M."/>
            <person name="Malmstrom R.R."/>
            <person name="Blanchard J."/>
            <person name="Woyke T."/>
        </authorList>
    </citation>
    <scope>NUCLEOTIDE SEQUENCE</scope>
    <source>
        <strain evidence="1">SMV1</strain>
    </source>
</reference>
<protein>
    <submittedName>
        <fullName evidence="1">Uncharacterized protein</fullName>
    </submittedName>
</protein>
<sequence>MSREYTPHNYRKQTVMESKVITYSMVKHNHQLNKYYLPLCPYGGKCKCVYNNECDGVGFHIYRSMNHEPCHYYHPNSNSCPWGIYCPSLIFDELKRLPFSTSVKCKLTHPLLKNVCKDGVACKKKLACQYWHHVPHRIAWIKEHEALKSKYHKNIRY</sequence>
<evidence type="ECO:0000313" key="1">
    <source>
        <dbReference type="EMBL" id="AYV86260.1"/>
    </source>
</evidence>
<accession>A0A3G5AGM8</accession>